<dbReference type="Gene3D" id="3.40.50.1400">
    <property type="match status" value="2"/>
</dbReference>
<accession>A0A556QNN5</accession>
<organism evidence="1 2">
    <name type="scientific">Rariglobus hedericola</name>
    <dbReference type="NCBI Taxonomy" id="2597822"/>
    <lineage>
        <taxon>Bacteria</taxon>
        <taxon>Pseudomonadati</taxon>
        <taxon>Verrucomicrobiota</taxon>
        <taxon>Opitutia</taxon>
        <taxon>Opitutales</taxon>
        <taxon>Opitutaceae</taxon>
        <taxon>Rariglobus</taxon>
    </lineage>
</organism>
<protein>
    <submittedName>
        <fullName evidence="1">Cobalamin biosynthesis protein CbiX</fullName>
    </submittedName>
</protein>
<dbReference type="OrthoDB" id="6146280at2"/>
<evidence type="ECO:0000313" key="2">
    <source>
        <dbReference type="Proteomes" id="UP000315648"/>
    </source>
</evidence>
<dbReference type="EMBL" id="VMBG01000001">
    <property type="protein sequence ID" value="TSJ78261.1"/>
    <property type="molecule type" value="Genomic_DNA"/>
</dbReference>
<dbReference type="Proteomes" id="UP000315648">
    <property type="component" value="Unassembled WGS sequence"/>
</dbReference>
<sequence length="282" mass="30128">MSSSSRTAWFLFDNGSVRADSTLSLRRVAVTLAERTGLPVQAVSLLHSSKVPAESLDGEPARLLEPALMEHFATFPDGEAVLLPLFFGPSAALTEYVPSRLASVRARFPRARLRMAPWLVNPEDGDCRLAGMLANQVRATAKLRGWNRPNVVLVDHGSPQAAVAAVRNHLGEQVRRELGAEVVALSVASMERREGDAYAFNEPLLATALRTPPFNQGDVIVALQFLSPGRHAGPGGDIAEICAAAEAENAGLHTQMTQPIAGESGLIDLLAERLSQAVQVSS</sequence>
<evidence type="ECO:0000313" key="1">
    <source>
        <dbReference type="EMBL" id="TSJ78261.1"/>
    </source>
</evidence>
<reference evidence="1 2" key="1">
    <citation type="submission" date="2019-07" db="EMBL/GenBank/DDBJ databases">
        <title>Description of 53C-WASEF.</title>
        <authorList>
            <person name="Pitt A."/>
            <person name="Hahn M.W."/>
        </authorList>
    </citation>
    <scope>NUCLEOTIDE SEQUENCE [LARGE SCALE GENOMIC DNA]</scope>
    <source>
        <strain evidence="1 2">53C-WASEF</strain>
    </source>
</reference>
<proteinExistence type="predicted"/>
<dbReference type="RefSeq" id="WP_144228602.1">
    <property type="nucleotide sequence ID" value="NZ_CBCRVV010000003.1"/>
</dbReference>
<dbReference type="SUPFAM" id="SSF53800">
    <property type="entry name" value="Chelatase"/>
    <property type="match status" value="1"/>
</dbReference>
<comment type="caution">
    <text evidence="1">The sequence shown here is derived from an EMBL/GenBank/DDBJ whole genome shotgun (WGS) entry which is preliminary data.</text>
</comment>
<gene>
    <name evidence="1" type="ORF">FPL22_02855</name>
</gene>
<dbReference type="AlphaFoldDB" id="A0A556QNN5"/>
<name>A0A556QNN5_9BACT</name>
<keyword evidence="2" id="KW-1185">Reference proteome</keyword>